<dbReference type="EMBL" id="BAAAEU010000024">
    <property type="protein sequence ID" value="GAA0719452.1"/>
    <property type="molecule type" value="Genomic_DNA"/>
</dbReference>
<comment type="caution">
    <text evidence="2">The sequence shown here is derived from an EMBL/GenBank/DDBJ whole genome shotgun (WGS) entry which is preliminary data.</text>
</comment>
<dbReference type="InterPro" id="IPR016181">
    <property type="entry name" value="Acyl_CoA_acyltransferase"/>
</dbReference>
<dbReference type="PANTHER" id="PTHR31435">
    <property type="entry name" value="PROTEIN NATD1"/>
    <property type="match status" value="1"/>
</dbReference>
<dbReference type="SUPFAM" id="SSF55729">
    <property type="entry name" value="Acyl-CoA N-acyltransferases (Nat)"/>
    <property type="match status" value="1"/>
</dbReference>
<reference evidence="2 3" key="1">
    <citation type="journal article" date="2019" name="Int. J. Syst. Evol. Microbiol.">
        <title>The Global Catalogue of Microorganisms (GCM) 10K type strain sequencing project: providing services to taxonomists for standard genome sequencing and annotation.</title>
        <authorList>
            <consortium name="The Broad Institute Genomics Platform"/>
            <consortium name="The Broad Institute Genome Sequencing Center for Infectious Disease"/>
            <person name="Wu L."/>
            <person name="Ma J."/>
        </authorList>
    </citation>
    <scope>NUCLEOTIDE SEQUENCE [LARGE SCALE GENOMIC DNA]</scope>
    <source>
        <strain evidence="2 3">JCM 15421</strain>
    </source>
</reference>
<protein>
    <submittedName>
        <fullName evidence="2">GNAT family N-acetyltransferase</fullName>
    </submittedName>
</protein>
<sequence>MSQEVVDNPSHHRYELVIDGNTAFVTYRREPGLITFIHTVVPPPLGGRGLASVLARAVFEAARTHGEKVIPQCPVVAAYIQKHPEFQDLVARPSP</sequence>
<gene>
    <name evidence="2" type="ORF">GCM10009105_27940</name>
</gene>
<accession>A0ABN1IQP9</accession>
<evidence type="ECO:0000259" key="1">
    <source>
        <dbReference type="PROSITE" id="PS51729"/>
    </source>
</evidence>
<evidence type="ECO:0000313" key="2">
    <source>
        <dbReference type="EMBL" id="GAA0719452.1"/>
    </source>
</evidence>
<dbReference type="InterPro" id="IPR045057">
    <property type="entry name" value="Gcn5-rel_NAT"/>
</dbReference>
<proteinExistence type="predicted"/>
<feature type="domain" description="N-acetyltransferase" evidence="1">
    <location>
        <begin position="6"/>
        <end position="91"/>
    </location>
</feature>
<dbReference type="Proteomes" id="UP001501523">
    <property type="component" value="Unassembled WGS sequence"/>
</dbReference>
<dbReference type="InterPro" id="IPR031165">
    <property type="entry name" value="GNAT_YJDJ"/>
</dbReference>
<name>A0ABN1IQP9_9GAMM</name>
<dbReference type="RefSeq" id="WP_343792197.1">
    <property type="nucleotide sequence ID" value="NZ_BAAAEU010000024.1"/>
</dbReference>
<dbReference type="Pfam" id="PF14542">
    <property type="entry name" value="Acetyltransf_CG"/>
    <property type="match status" value="1"/>
</dbReference>
<keyword evidence="3" id="KW-1185">Reference proteome</keyword>
<dbReference type="PANTHER" id="PTHR31435:SF10">
    <property type="entry name" value="BSR4717 PROTEIN"/>
    <property type="match status" value="1"/>
</dbReference>
<evidence type="ECO:0000313" key="3">
    <source>
        <dbReference type="Proteomes" id="UP001501523"/>
    </source>
</evidence>
<dbReference type="Gene3D" id="3.40.630.30">
    <property type="match status" value="1"/>
</dbReference>
<dbReference type="PROSITE" id="PS51729">
    <property type="entry name" value="GNAT_YJDJ"/>
    <property type="match status" value="1"/>
</dbReference>
<organism evidence="2 3">
    <name type="scientific">Dokdonella soli</name>
    <dbReference type="NCBI Taxonomy" id="529810"/>
    <lineage>
        <taxon>Bacteria</taxon>
        <taxon>Pseudomonadati</taxon>
        <taxon>Pseudomonadota</taxon>
        <taxon>Gammaproteobacteria</taxon>
        <taxon>Lysobacterales</taxon>
        <taxon>Rhodanobacteraceae</taxon>
        <taxon>Dokdonella</taxon>
    </lineage>
</organism>